<evidence type="ECO:0000313" key="1">
    <source>
        <dbReference type="EMBL" id="EYB90585.1"/>
    </source>
</evidence>
<proteinExistence type="predicted"/>
<comment type="caution">
    <text evidence="1">The sequence shown here is derived from an EMBL/GenBank/DDBJ whole genome shotgun (WGS) entry which is preliminary data.</text>
</comment>
<evidence type="ECO:0000313" key="2">
    <source>
        <dbReference type="Proteomes" id="UP000024635"/>
    </source>
</evidence>
<name>A0A016SJ07_9BILA</name>
<sequence>MAINMRRTRATSAVESSVSTLSENLIQIRIKNITEVGNMERIISVAWKFAWNSTYAQWQLPAKVHSDDRCMWWRLSILLDVNAFYNFIA</sequence>
<dbReference type="AlphaFoldDB" id="A0A016SJ07"/>
<organism evidence="1 2">
    <name type="scientific">Ancylostoma ceylanicum</name>
    <dbReference type="NCBI Taxonomy" id="53326"/>
    <lineage>
        <taxon>Eukaryota</taxon>
        <taxon>Metazoa</taxon>
        <taxon>Ecdysozoa</taxon>
        <taxon>Nematoda</taxon>
        <taxon>Chromadorea</taxon>
        <taxon>Rhabditida</taxon>
        <taxon>Rhabditina</taxon>
        <taxon>Rhabditomorpha</taxon>
        <taxon>Strongyloidea</taxon>
        <taxon>Ancylostomatidae</taxon>
        <taxon>Ancylostomatinae</taxon>
        <taxon>Ancylostoma</taxon>
    </lineage>
</organism>
<keyword evidence="2" id="KW-1185">Reference proteome</keyword>
<dbReference type="Proteomes" id="UP000024635">
    <property type="component" value="Unassembled WGS sequence"/>
</dbReference>
<gene>
    <name evidence="1" type="primary">Acey_s0218.g2430</name>
    <name evidence="1" type="ORF">Y032_0218g2430</name>
</gene>
<reference evidence="2" key="1">
    <citation type="journal article" date="2015" name="Nat. Genet.">
        <title>The genome and transcriptome of the zoonotic hookworm Ancylostoma ceylanicum identify infection-specific gene families.</title>
        <authorList>
            <person name="Schwarz E.M."/>
            <person name="Hu Y."/>
            <person name="Antoshechkin I."/>
            <person name="Miller M.M."/>
            <person name="Sternberg P.W."/>
            <person name="Aroian R.V."/>
        </authorList>
    </citation>
    <scope>NUCLEOTIDE SEQUENCE</scope>
    <source>
        <strain evidence="2">HY135</strain>
    </source>
</reference>
<accession>A0A016SJ07</accession>
<protein>
    <submittedName>
        <fullName evidence="1">Uncharacterized protein</fullName>
    </submittedName>
</protein>
<dbReference type="EMBL" id="JARK01001554">
    <property type="protein sequence ID" value="EYB90585.1"/>
    <property type="molecule type" value="Genomic_DNA"/>
</dbReference>